<dbReference type="AlphaFoldDB" id="A0A4Q9KKS2"/>
<dbReference type="PANTHER" id="PTHR46124:SF2">
    <property type="entry name" value="D-AMINOACYL-TRNA DEACYLASE"/>
    <property type="match status" value="1"/>
</dbReference>
<dbReference type="Pfam" id="PF01026">
    <property type="entry name" value="TatD_DNase"/>
    <property type="match status" value="1"/>
</dbReference>
<dbReference type="GO" id="GO:0046872">
    <property type="term" value="F:metal ion binding"/>
    <property type="evidence" value="ECO:0007669"/>
    <property type="project" value="UniProtKB-KW"/>
</dbReference>
<dbReference type="EMBL" id="SDMR01000007">
    <property type="protein sequence ID" value="TBT95063.1"/>
    <property type="molecule type" value="Genomic_DNA"/>
</dbReference>
<feature type="binding site" evidence="2">
    <location>
        <position position="187"/>
    </location>
    <ligand>
        <name>a divalent metal cation</name>
        <dbReference type="ChEBI" id="CHEBI:60240"/>
        <label>2</label>
    </ligand>
</feature>
<comment type="caution">
    <text evidence="3">The sequence shown here is derived from an EMBL/GenBank/DDBJ whole genome shotgun (WGS) entry which is preliminary data.</text>
</comment>
<proteinExistence type="predicted"/>
<evidence type="ECO:0000256" key="1">
    <source>
        <dbReference type="ARBA" id="ARBA00022801"/>
    </source>
</evidence>
<evidence type="ECO:0000256" key="2">
    <source>
        <dbReference type="PIRSR" id="PIRSR005902-1"/>
    </source>
</evidence>
<feature type="binding site" evidence="2">
    <location>
        <position position="22"/>
    </location>
    <ligand>
        <name>a divalent metal cation</name>
        <dbReference type="ChEBI" id="CHEBI:60240"/>
        <label>1</label>
    </ligand>
</feature>
<protein>
    <submittedName>
        <fullName evidence="3">TatD family deoxyribonuclease</fullName>
    </submittedName>
</protein>
<accession>A0A4Q9KKS2</accession>
<evidence type="ECO:0000313" key="3">
    <source>
        <dbReference type="EMBL" id="TBT95063.1"/>
    </source>
</evidence>
<keyword evidence="4" id="KW-1185">Reference proteome</keyword>
<sequence>MSHARPPLPEPLPAPVTDAHTHLESTTVKGGLRADEAVPLAAAVNVTRLVDVGCDVSSSREAIVNAENHPGVIATVALHPNDAARAGTLQDGPNGVTGRRASLADQLAHIEALVTASDRVRAVGETGLDFFRTKDPDAQARQRVSFAAHIALAKAYGKALVIHDRDAHDDILDVLDAEGWPDRVQFHCFSGDAAFARRCLAHDAFLSFPGTITYKGNDQLREALRVTPADRLLVETDAPYLTPVPYRGRSNSSFLVPVTVRAMADMRGDDLGSLCIALDANATALFGDWGGPALRQAQGAGPEAQGSEPNHG</sequence>
<keyword evidence="1" id="KW-0378">Hydrolase</keyword>
<evidence type="ECO:0000313" key="4">
    <source>
        <dbReference type="Proteomes" id="UP000291933"/>
    </source>
</evidence>
<dbReference type="PANTHER" id="PTHR46124">
    <property type="entry name" value="D-AMINOACYL-TRNA DEACYLASE"/>
    <property type="match status" value="1"/>
</dbReference>
<dbReference type="RefSeq" id="WP_131171901.1">
    <property type="nucleotide sequence ID" value="NZ_FXTL01000006.1"/>
</dbReference>
<feature type="binding site" evidence="2">
    <location>
        <position position="163"/>
    </location>
    <ligand>
        <name>a divalent metal cation</name>
        <dbReference type="ChEBI" id="CHEBI:60240"/>
        <label>2</label>
    </ligand>
</feature>
<dbReference type="GO" id="GO:0005829">
    <property type="term" value="C:cytosol"/>
    <property type="evidence" value="ECO:0007669"/>
    <property type="project" value="TreeGrafter"/>
</dbReference>
<dbReference type="GO" id="GO:0016788">
    <property type="term" value="F:hydrolase activity, acting on ester bonds"/>
    <property type="evidence" value="ECO:0007669"/>
    <property type="project" value="InterPro"/>
</dbReference>
<feature type="binding site" evidence="2">
    <location>
        <position position="237"/>
    </location>
    <ligand>
        <name>a divalent metal cation</name>
        <dbReference type="ChEBI" id="CHEBI:60240"/>
        <label>1</label>
    </ligand>
</feature>
<dbReference type="InterPro" id="IPR032466">
    <property type="entry name" value="Metal_Hydrolase"/>
</dbReference>
<feature type="binding site" evidence="2">
    <location>
        <position position="20"/>
    </location>
    <ligand>
        <name>a divalent metal cation</name>
        <dbReference type="ChEBI" id="CHEBI:60240"/>
        <label>1</label>
    </ligand>
</feature>
<dbReference type="OrthoDB" id="9810005at2"/>
<dbReference type="PIRSF" id="PIRSF005902">
    <property type="entry name" value="DNase_TatD"/>
    <property type="match status" value="1"/>
</dbReference>
<reference evidence="3 4" key="1">
    <citation type="submission" date="2019-01" db="EMBL/GenBank/DDBJ databases">
        <title>Lactibacter flavus gen. nov., sp. nov., a novel bacterium of the family Propionibacteriaceae isolated from raw milk and dairy products.</title>
        <authorList>
            <person name="Huptas C."/>
            <person name="Wenning M."/>
            <person name="Breitenwieser F."/>
            <person name="Doll E."/>
            <person name="Von Neubeck M."/>
            <person name="Busse H.-J."/>
            <person name="Scherer S."/>
        </authorList>
    </citation>
    <scope>NUCLEOTIDE SEQUENCE [LARGE SCALE GENOMIC DNA]</scope>
    <source>
        <strain evidence="3 4">DSM 22130</strain>
    </source>
</reference>
<dbReference type="Gene3D" id="3.20.20.140">
    <property type="entry name" value="Metal-dependent hydrolases"/>
    <property type="match status" value="1"/>
</dbReference>
<organism evidence="3 4">
    <name type="scientific">Propioniciclava tarda</name>
    <dbReference type="NCBI Taxonomy" id="433330"/>
    <lineage>
        <taxon>Bacteria</taxon>
        <taxon>Bacillati</taxon>
        <taxon>Actinomycetota</taxon>
        <taxon>Actinomycetes</taxon>
        <taxon>Propionibacteriales</taxon>
        <taxon>Propionibacteriaceae</taxon>
        <taxon>Propioniciclava</taxon>
    </lineage>
</organism>
<gene>
    <name evidence="3" type="ORF">ET996_07285</name>
</gene>
<dbReference type="SUPFAM" id="SSF51556">
    <property type="entry name" value="Metallo-dependent hydrolases"/>
    <property type="match status" value="1"/>
</dbReference>
<dbReference type="InterPro" id="IPR001130">
    <property type="entry name" value="TatD-like"/>
</dbReference>
<feature type="binding site" evidence="2">
    <location>
        <position position="125"/>
    </location>
    <ligand>
        <name>a divalent metal cation</name>
        <dbReference type="ChEBI" id="CHEBI:60240"/>
        <label>1</label>
    </ligand>
</feature>
<dbReference type="PROSITE" id="PS01091">
    <property type="entry name" value="TATD_3"/>
    <property type="match status" value="1"/>
</dbReference>
<keyword evidence="2" id="KW-0479">Metal-binding</keyword>
<dbReference type="Proteomes" id="UP000291933">
    <property type="component" value="Unassembled WGS sequence"/>
</dbReference>
<dbReference type="InterPro" id="IPR018228">
    <property type="entry name" value="DNase_TatD-rel_CS"/>
</dbReference>
<dbReference type="CDD" id="cd01310">
    <property type="entry name" value="TatD_DNAse"/>
    <property type="match status" value="1"/>
</dbReference>
<name>A0A4Q9KKS2_PROTD</name>